<evidence type="ECO:0000313" key="1">
    <source>
        <dbReference type="EMBL" id="MBR0654364.1"/>
    </source>
</evidence>
<organism evidence="1 2">
    <name type="scientific">Plastoroseomonas arctica</name>
    <dbReference type="NCBI Taxonomy" id="1509237"/>
    <lineage>
        <taxon>Bacteria</taxon>
        <taxon>Pseudomonadati</taxon>
        <taxon>Pseudomonadota</taxon>
        <taxon>Alphaproteobacteria</taxon>
        <taxon>Acetobacterales</taxon>
        <taxon>Acetobacteraceae</taxon>
        <taxon>Plastoroseomonas</taxon>
    </lineage>
</organism>
<keyword evidence="2" id="KW-1185">Reference proteome</keyword>
<dbReference type="GO" id="GO:0000271">
    <property type="term" value="P:polysaccharide biosynthetic process"/>
    <property type="evidence" value="ECO:0007669"/>
    <property type="project" value="InterPro"/>
</dbReference>
<dbReference type="CDD" id="cd16439">
    <property type="entry name" value="beta_Kdo_transferase_KpsC_2"/>
    <property type="match status" value="1"/>
</dbReference>
<accession>A0AAF1JVG8</accession>
<dbReference type="InterPro" id="IPR007833">
    <property type="entry name" value="Capsule_polysaccharide_synth"/>
</dbReference>
<dbReference type="RefSeq" id="WP_211873176.1">
    <property type="nucleotide sequence ID" value="NZ_JAAEDH010000003.1"/>
</dbReference>
<sequence>MRSSPAVSLAPSPPGWAGLAVATDPRTALAMPGLRPFFPETVWSEAPEAATAWVFAEDAPAAAPPRIIRVGPGPWPWARFGARIGRAALLAAEQAMPGLVREGTRGSGLVAAPEAATFLAAMREARVAGPAGLPDPGAAGLGVAPGDAVLVLDRCEAGCARAVRAMWDSARAVAAGRPVIAVRIGTGQATLPGAIGPFAAWTLIEAAAEWHGLEDDGLARIAAAAGVSVYAQAARPAFGDPHDTPLERFARLLAATRFADPFRQVPCSAEEALTIMASWQRAASENRRIAVACGMASWKRARLGAALASEAGPPAFRRSTRGAVAEASRRGGAIAVWATREPPGLRKAAAAAGVAVLRVEDGFLRSAGLGAGFLPGGSIALDARGVAYDPAIASDLEVILAETAFPPAMLARAARLRAALLGRGITKYNLPGADAPPDVAAGRRRVLVPGQVEDDASVRLGAMAGPRKNLDLLRAAREAEPEAFILYRPHPDVAAGYRAGHVLPADALAFADVVQEGAAMPDLLDWTDTVHTITSLTGFEALLRGKRVVCQGMPFYAGWGLTEDRQALPRRTRRLSLDALVAGALIAYPRCMDPVTELPCPPEVLVDRLTQPAAWRAGRAALLRRMQGRLMAGLARRGWLR</sequence>
<dbReference type="GO" id="GO:0016740">
    <property type="term" value="F:transferase activity"/>
    <property type="evidence" value="ECO:0007669"/>
    <property type="project" value="UniProtKB-KW"/>
</dbReference>
<keyword evidence="1" id="KW-0808">Transferase</keyword>
<comment type="caution">
    <text evidence="1">The sequence shown here is derived from an EMBL/GenBank/DDBJ whole genome shotgun (WGS) entry which is preliminary data.</text>
</comment>
<reference evidence="1" key="2">
    <citation type="journal article" date="2021" name="Syst. Appl. Microbiol.">
        <title>Roseomonas hellenica sp. nov., isolated from roots of wild-growing Alkanna tinctoria.</title>
        <authorList>
            <person name="Rat A."/>
            <person name="Naranjo H.D."/>
            <person name="Lebbe L."/>
            <person name="Cnockaert M."/>
            <person name="Krigas N."/>
            <person name="Grigoriadou K."/>
            <person name="Maloupa E."/>
            <person name="Willems A."/>
        </authorList>
    </citation>
    <scope>NUCLEOTIDE SEQUENCE</scope>
    <source>
        <strain evidence="1">LMG 28251</strain>
    </source>
</reference>
<dbReference type="Proteomes" id="UP001196068">
    <property type="component" value="Unassembled WGS sequence"/>
</dbReference>
<protein>
    <submittedName>
        <fullName evidence="1">Beta-3-deoxy-D-manno-oct-2-ulosonic acid transferase</fullName>
    </submittedName>
</protein>
<evidence type="ECO:0000313" key="2">
    <source>
        <dbReference type="Proteomes" id="UP001196068"/>
    </source>
</evidence>
<gene>
    <name evidence="1" type="ORF">GXW79_04640</name>
</gene>
<dbReference type="Pfam" id="PF05159">
    <property type="entry name" value="Capsule_synth"/>
    <property type="match status" value="1"/>
</dbReference>
<reference evidence="1" key="1">
    <citation type="submission" date="2020-01" db="EMBL/GenBank/DDBJ databases">
        <authorList>
            <person name="Rat A."/>
        </authorList>
    </citation>
    <scope>NUCLEOTIDE SEQUENCE</scope>
    <source>
        <strain evidence="1">LMG 28251</strain>
    </source>
</reference>
<dbReference type="AlphaFoldDB" id="A0AAF1JVG8"/>
<name>A0AAF1JVG8_9PROT</name>
<proteinExistence type="predicted"/>
<dbReference type="EMBL" id="JAAEDH010000003">
    <property type="protein sequence ID" value="MBR0654364.1"/>
    <property type="molecule type" value="Genomic_DNA"/>
</dbReference>
<dbReference type="GO" id="GO:0015774">
    <property type="term" value="P:polysaccharide transport"/>
    <property type="evidence" value="ECO:0007669"/>
    <property type="project" value="InterPro"/>
</dbReference>